<sequence length="167" mass="17317">MSAVPVAEILRVPLEPLCLRVRKLLADDTRPLVEVLAQAPCPPEPLAVARAVASLVGLGALHPGGSDLLTPLGHRLALLPIEPRLGKTLLCAAALGCLSPVALIVASLSAPRDPFGRGRAAGTAKRALDMTSDLLALVRAHGEWSAKRASCEALGVHGPTMKEVEQA</sequence>
<evidence type="ECO:0000256" key="3">
    <source>
        <dbReference type="ARBA" id="ARBA00022806"/>
    </source>
</evidence>
<keyword evidence="1" id="KW-0547">Nucleotide-binding</keyword>
<feature type="non-terminal residue" evidence="6">
    <location>
        <position position="1"/>
    </location>
</feature>
<keyword evidence="7" id="KW-1185">Reference proteome</keyword>
<comment type="caution">
    <text evidence="6">The sequence shown here is derived from an EMBL/GenBank/DDBJ whole genome shotgun (WGS) entry which is preliminary data.</text>
</comment>
<keyword evidence="4" id="KW-0067">ATP-binding</keyword>
<reference evidence="6" key="1">
    <citation type="submission" date="2021-02" db="EMBL/GenBank/DDBJ databases">
        <authorList>
            <person name="Dougan E. K."/>
            <person name="Rhodes N."/>
            <person name="Thang M."/>
            <person name="Chan C."/>
        </authorList>
    </citation>
    <scope>NUCLEOTIDE SEQUENCE</scope>
</reference>
<dbReference type="AlphaFoldDB" id="A0A813GML9"/>
<dbReference type="GO" id="GO:0016787">
    <property type="term" value="F:hydrolase activity"/>
    <property type="evidence" value="ECO:0007669"/>
    <property type="project" value="UniProtKB-KW"/>
</dbReference>
<dbReference type="PANTHER" id="PTHR18934">
    <property type="entry name" value="ATP-DEPENDENT RNA HELICASE"/>
    <property type="match status" value="1"/>
</dbReference>
<evidence type="ECO:0000313" key="7">
    <source>
        <dbReference type="Proteomes" id="UP000654075"/>
    </source>
</evidence>
<organism evidence="6 7">
    <name type="scientific">Polarella glacialis</name>
    <name type="common">Dinoflagellate</name>
    <dbReference type="NCBI Taxonomy" id="89957"/>
    <lineage>
        <taxon>Eukaryota</taxon>
        <taxon>Sar</taxon>
        <taxon>Alveolata</taxon>
        <taxon>Dinophyceae</taxon>
        <taxon>Suessiales</taxon>
        <taxon>Suessiaceae</taxon>
        <taxon>Polarella</taxon>
    </lineage>
</organism>
<name>A0A813GML9_POLGL</name>
<dbReference type="Proteomes" id="UP000654075">
    <property type="component" value="Unassembled WGS sequence"/>
</dbReference>
<dbReference type="GO" id="GO:0005524">
    <property type="term" value="F:ATP binding"/>
    <property type="evidence" value="ECO:0007669"/>
    <property type="project" value="UniProtKB-KW"/>
</dbReference>
<evidence type="ECO:0000259" key="5">
    <source>
        <dbReference type="SMART" id="SM00847"/>
    </source>
</evidence>
<dbReference type="InterPro" id="IPR007502">
    <property type="entry name" value="Helicase-assoc_dom"/>
</dbReference>
<dbReference type="OrthoDB" id="6103986at2759"/>
<evidence type="ECO:0000313" key="6">
    <source>
        <dbReference type="EMBL" id="CAE8626229.1"/>
    </source>
</evidence>
<keyword evidence="3" id="KW-0347">Helicase</keyword>
<feature type="domain" description="Helicase-associated" evidence="5">
    <location>
        <begin position="50"/>
        <end position="138"/>
    </location>
</feature>
<evidence type="ECO:0000256" key="2">
    <source>
        <dbReference type="ARBA" id="ARBA00022801"/>
    </source>
</evidence>
<dbReference type="Pfam" id="PF21010">
    <property type="entry name" value="HA2_C"/>
    <property type="match status" value="1"/>
</dbReference>
<dbReference type="GO" id="GO:0003723">
    <property type="term" value="F:RNA binding"/>
    <property type="evidence" value="ECO:0007669"/>
    <property type="project" value="TreeGrafter"/>
</dbReference>
<accession>A0A813GML9</accession>
<evidence type="ECO:0000256" key="4">
    <source>
        <dbReference type="ARBA" id="ARBA00022840"/>
    </source>
</evidence>
<dbReference type="GO" id="GO:0004386">
    <property type="term" value="F:helicase activity"/>
    <property type="evidence" value="ECO:0007669"/>
    <property type="project" value="UniProtKB-KW"/>
</dbReference>
<dbReference type="Gene3D" id="1.20.120.1080">
    <property type="match status" value="1"/>
</dbReference>
<dbReference type="EMBL" id="CAJNNV010028936">
    <property type="protein sequence ID" value="CAE8626229.1"/>
    <property type="molecule type" value="Genomic_DNA"/>
</dbReference>
<dbReference type="PANTHER" id="PTHR18934:SF99">
    <property type="entry name" value="ATP-DEPENDENT RNA HELICASE DHX37-RELATED"/>
    <property type="match status" value="1"/>
</dbReference>
<evidence type="ECO:0000256" key="1">
    <source>
        <dbReference type="ARBA" id="ARBA00022741"/>
    </source>
</evidence>
<keyword evidence="2" id="KW-0378">Hydrolase</keyword>
<proteinExistence type="predicted"/>
<dbReference type="SMART" id="SM00847">
    <property type="entry name" value="HA2"/>
    <property type="match status" value="1"/>
</dbReference>
<gene>
    <name evidence="6" type="ORF">PGLA1383_LOCUS43183</name>
</gene>
<protein>
    <recommendedName>
        <fullName evidence="5">Helicase-associated domain-containing protein</fullName>
    </recommendedName>
</protein>